<protein>
    <submittedName>
        <fullName evidence="4">DUF874 domain-containing protein</fullName>
    </submittedName>
</protein>
<dbReference type="PANTHER" id="PTHR32309:SF31">
    <property type="entry name" value="CAPSULAR EXOPOLYSACCHARIDE FAMILY"/>
    <property type="match status" value="1"/>
</dbReference>
<keyword evidence="3" id="KW-0812">Transmembrane</keyword>
<feature type="region of interest" description="Disordered" evidence="2">
    <location>
        <begin position="1"/>
        <end position="22"/>
    </location>
</feature>
<feature type="transmembrane region" description="Helical" evidence="3">
    <location>
        <begin position="374"/>
        <end position="394"/>
    </location>
</feature>
<feature type="transmembrane region" description="Helical" evidence="3">
    <location>
        <begin position="46"/>
        <end position="64"/>
    </location>
</feature>
<evidence type="ECO:0000256" key="2">
    <source>
        <dbReference type="SAM" id="MobiDB-lite"/>
    </source>
</evidence>
<keyword evidence="5" id="KW-1185">Reference proteome</keyword>
<comment type="caution">
    <text evidence="4">The sequence shown here is derived from an EMBL/GenBank/DDBJ whole genome shotgun (WGS) entry which is preliminary data.</text>
</comment>
<organism evidence="4 5">
    <name type="scientific">Roseovarius aquimarinus</name>
    <dbReference type="NCBI Taxonomy" id="1229156"/>
    <lineage>
        <taxon>Bacteria</taxon>
        <taxon>Pseudomonadati</taxon>
        <taxon>Pseudomonadota</taxon>
        <taxon>Alphaproteobacteria</taxon>
        <taxon>Rhodobacterales</taxon>
        <taxon>Roseobacteraceae</taxon>
        <taxon>Roseovarius</taxon>
    </lineage>
</organism>
<reference evidence="4 5" key="1">
    <citation type="submission" date="2024-10" db="EMBL/GenBank/DDBJ databases">
        <authorList>
            <person name="Yang X.-N."/>
        </authorList>
    </citation>
    <scope>NUCLEOTIDE SEQUENCE [LARGE SCALE GENOMIC DNA]</scope>
    <source>
        <strain evidence="4 5">CAU 1059</strain>
    </source>
</reference>
<evidence type="ECO:0000313" key="4">
    <source>
        <dbReference type="EMBL" id="MFH0252841.1"/>
    </source>
</evidence>
<evidence type="ECO:0000313" key="5">
    <source>
        <dbReference type="Proteomes" id="UP001607157"/>
    </source>
</evidence>
<dbReference type="InterPro" id="IPR050445">
    <property type="entry name" value="Bact_polysacc_biosynth/exp"/>
</dbReference>
<evidence type="ECO:0000256" key="1">
    <source>
        <dbReference type="SAM" id="Coils"/>
    </source>
</evidence>
<dbReference type="Proteomes" id="UP001607157">
    <property type="component" value="Unassembled WGS sequence"/>
</dbReference>
<sequence length="438" mass="48049">MANGTCAGGAPPEAHGTKDHAGDDERMGSIFSISDFFDMLRRRRRLIALVFLLGCVLSLIVAAAQRHMYTSSEVLQMQGAVIPGDLAPSTVQGSSARRLQLIEQQVMSRGAILALIEELGLFTDQPGMTDVQQVAAIREAVSITGVAAAREGFSDDGQVSLLRITADWPTAAGAQALAHEISRRTVSLSVATRLDQSRETLDFFMLQEDRARRDLQALEREVSAYREANTSALPSATEAVQREIAALNEAMIGIDRRMIALGRQIAAPAESRVERRAREEQQAEMEGLAEERALLQRNIDALGASIADTPETAAQLEDYARRITARQEAVEAATARRKEAEVAYQLETQRQAERLTVLEPAALPDYPYTRSRKALAVLGAFASLVVAIGAAFLMDLRHPVIRSAAQMEHALGLRPVVSIPQMRPPRRKRSLRDRLLRR</sequence>
<accession>A0ABW7I3T6</accession>
<name>A0ABW7I3T6_9RHOB</name>
<keyword evidence="1" id="KW-0175">Coiled coil</keyword>
<evidence type="ECO:0000256" key="3">
    <source>
        <dbReference type="SAM" id="Phobius"/>
    </source>
</evidence>
<gene>
    <name evidence="4" type="ORF">ACGRVM_02985</name>
</gene>
<feature type="coiled-coil region" evidence="1">
    <location>
        <begin position="201"/>
        <end position="228"/>
    </location>
</feature>
<dbReference type="PANTHER" id="PTHR32309">
    <property type="entry name" value="TYROSINE-PROTEIN KINASE"/>
    <property type="match status" value="1"/>
</dbReference>
<dbReference type="EMBL" id="JBIHMM010000001">
    <property type="protein sequence ID" value="MFH0252841.1"/>
    <property type="molecule type" value="Genomic_DNA"/>
</dbReference>
<proteinExistence type="predicted"/>
<dbReference type="RefSeq" id="WP_377168849.1">
    <property type="nucleotide sequence ID" value="NZ_JBHTJC010000001.1"/>
</dbReference>
<keyword evidence="3" id="KW-0472">Membrane</keyword>
<keyword evidence="3" id="KW-1133">Transmembrane helix</keyword>